<gene>
    <name evidence="1" type="ORF">SAMN04488568_10776</name>
</gene>
<reference evidence="1 2" key="1">
    <citation type="submission" date="2016-10" db="EMBL/GenBank/DDBJ databases">
        <authorList>
            <person name="de Groot N.N."/>
        </authorList>
    </citation>
    <scope>NUCLEOTIDE SEQUENCE [LARGE SCALE GENOMIC DNA]</scope>
    <source>
        <strain evidence="1 2">DSM 16077</strain>
    </source>
</reference>
<name>A0A1G9RLX8_9PROT</name>
<dbReference type="RefSeq" id="WP_091769265.1">
    <property type="nucleotide sequence ID" value="NZ_FNHG01000007.1"/>
</dbReference>
<accession>A0A1G9RLX8</accession>
<dbReference type="OrthoDB" id="7631981at2"/>
<keyword evidence="2" id="KW-1185">Reference proteome</keyword>
<dbReference type="AlphaFoldDB" id="A0A1G9RLX8"/>
<sequence length="126" mass="14429">MRTYSTSEFEIRIDNGLLEMRSEGPRVSKSGSDGERAFNSLLRSESIRLAAFDIRAADFNFSKVELETRIRYIGRQCRGMPLAFIGRGDQQDQLRTALQVIDKMDGVARAFRSREQALAWLRAQRP</sequence>
<proteinExistence type="predicted"/>
<dbReference type="EMBL" id="FNHG01000007">
    <property type="protein sequence ID" value="SDM24273.1"/>
    <property type="molecule type" value="Genomic_DNA"/>
</dbReference>
<protein>
    <recommendedName>
        <fullName evidence="3">SpoIIAA-like</fullName>
    </recommendedName>
</protein>
<evidence type="ECO:0008006" key="3">
    <source>
        <dbReference type="Google" id="ProtNLM"/>
    </source>
</evidence>
<evidence type="ECO:0000313" key="2">
    <source>
        <dbReference type="Proteomes" id="UP000199759"/>
    </source>
</evidence>
<evidence type="ECO:0000313" key="1">
    <source>
        <dbReference type="EMBL" id="SDM24273.1"/>
    </source>
</evidence>
<dbReference type="Proteomes" id="UP000199759">
    <property type="component" value="Unassembled WGS sequence"/>
</dbReference>
<organism evidence="1 2">
    <name type="scientific">Maricaulis salignorans</name>
    <dbReference type="NCBI Taxonomy" id="144026"/>
    <lineage>
        <taxon>Bacteria</taxon>
        <taxon>Pseudomonadati</taxon>
        <taxon>Pseudomonadota</taxon>
        <taxon>Alphaproteobacteria</taxon>
        <taxon>Maricaulales</taxon>
        <taxon>Maricaulaceae</taxon>
        <taxon>Maricaulis</taxon>
    </lineage>
</organism>